<dbReference type="PANTHER" id="PTHR34570:SF12">
    <property type="entry name" value="EXPRESSED PROTEIN"/>
    <property type="match status" value="1"/>
</dbReference>
<reference evidence="1 2" key="1">
    <citation type="journal article" date="2021" name="Comput. Struct. Biotechnol. J.">
        <title>De novo genome assembly of the potent medicinal plant Rehmannia glutinosa using nanopore technology.</title>
        <authorList>
            <person name="Ma L."/>
            <person name="Dong C."/>
            <person name="Song C."/>
            <person name="Wang X."/>
            <person name="Zheng X."/>
            <person name="Niu Y."/>
            <person name="Chen S."/>
            <person name="Feng W."/>
        </authorList>
    </citation>
    <scope>NUCLEOTIDE SEQUENCE [LARGE SCALE GENOMIC DNA]</scope>
    <source>
        <strain evidence="1">DH-2019</strain>
    </source>
</reference>
<comment type="caution">
    <text evidence="1">The sequence shown here is derived from an EMBL/GenBank/DDBJ whole genome shotgun (WGS) entry which is preliminary data.</text>
</comment>
<evidence type="ECO:0000313" key="2">
    <source>
        <dbReference type="Proteomes" id="UP001318860"/>
    </source>
</evidence>
<keyword evidence="2" id="KW-1185">Reference proteome</keyword>
<organism evidence="1 2">
    <name type="scientific">Rehmannia glutinosa</name>
    <name type="common">Chinese foxglove</name>
    <dbReference type="NCBI Taxonomy" id="99300"/>
    <lineage>
        <taxon>Eukaryota</taxon>
        <taxon>Viridiplantae</taxon>
        <taxon>Streptophyta</taxon>
        <taxon>Embryophyta</taxon>
        <taxon>Tracheophyta</taxon>
        <taxon>Spermatophyta</taxon>
        <taxon>Magnoliopsida</taxon>
        <taxon>eudicotyledons</taxon>
        <taxon>Gunneridae</taxon>
        <taxon>Pentapetalae</taxon>
        <taxon>asterids</taxon>
        <taxon>lamiids</taxon>
        <taxon>Lamiales</taxon>
        <taxon>Orobanchaceae</taxon>
        <taxon>Rehmannieae</taxon>
        <taxon>Rehmannia</taxon>
    </lineage>
</organism>
<accession>A0ABR0WRS4</accession>
<sequence>MARGPDSDLNKMVREGDHSSGVNISLISLLQERFRQLQRMKELRQEKEFLRMLSESEIYSPPAITYNYDELDSKTISGSEMFFPPPKDKPNCQLSLSLWPDSSIKRADSRGMIMVEAPSNLSKSCFTDAPLVCTSPIKLENSGSDIDTSLRL</sequence>
<dbReference type="PANTHER" id="PTHR34570">
    <property type="entry name" value="OS03G0593100 PROTEIN"/>
    <property type="match status" value="1"/>
</dbReference>
<dbReference type="EMBL" id="JABTTQ020000009">
    <property type="protein sequence ID" value="KAK6149651.1"/>
    <property type="molecule type" value="Genomic_DNA"/>
</dbReference>
<protein>
    <submittedName>
        <fullName evidence="1">Uncharacterized protein</fullName>
    </submittedName>
</protein>
<proteinExistence type="predicted"/>
<gene>
    <name evidence="1" type="ORF">DH2020_017176</name>
</gene>
<name>A0ABR0WRS4_REHGL</name>
<evidence type="ECO:0000313" key="1">
    <source>
        <dbReference type="EMBL" id="KAK6149651.1"/>
    </source>
</evidence>
<dbReference type="Proteomes" id="UP001318860">
    <property type="component" value="Unassembled WGS sequence"/>
</dbReference>